<dbReference type="Gene3D" id="1.10.3500.10">
    <property type="entry name" value="Tex N-terminal region-like"/>
    <property type="match status" value="1"/>
</dbReference>
<dbReference type="GO" id="GO:0006139">
    <property type="term" value="P:nucleobase-containing compound metabolic process"/>
    <property type="evidence" value="ECO:0007669"/>
    <property type="project" value="InterPro"/>
</dbReference>
<dbReference type="PANTHER" id="PTHR10724:SF10">
    <property type="entry name" value="S1 RNA-BINDING DOMAIN-CONTAINING PROTEIN 1"/>
    <property type="match status" value="1"/>
</dbReference>
<dbReference type="InterPro" id="IPR003029">
    <property type="entry name" value="S1_domain"/>
</dbReference>
<proteinExistence type="predicted"/>
<evidence type="ECO:0000313" key="4">
    <source>
        <dbReference type="Proteomes" id="UP001348817"/>
    </source>
</evidence>
<dbReference type="InterPro" id="IPR010994">
    <property type="entry name" value="RuvA_2-like"/>
</dbReference>
<dbReference type="RefSeq" id="WP_338394292.1">
    <property type="nucleotide sequence ID" value="NZ_AP025314.1"/>
</dbReference>
<dbReference type="GO" id="GO:0003735">
    <property type="term" value="F:structural constituent of ribosome"/>
    <property type="evidence" value="ECO:0007669"/>
    <property type="project" value="TreeGrafter"/>
</dbReference>
<dbReference type="SMART" id="SM00316">
    <property type="entry name" value="S1"/>
    <property type="match status" value="1"/>
</dbReference>
<dbReference type="SUPFAM" id="SSF50249">
    <property type="entry name" value="Nucleic acid-binding proteins"/>
    <property type="match status" value="1"/>
</dbReference>
<dbReference type="Proteomes" id="UP001348817">
    <property type="component" value="Chromosome"/>
</dbReference>
<dbReference type="FunFam" id="1.10.150.310:FF:000001">
    <property type="entry name" value="RNA-binding transcriptional accessory protein"/>
    <property type="match status" value="1"/>
</dbReference>
<dbReference type="AlphaFoldDB" id="A0AAU9CGD1"/>
<dbReference type="InterPro" id="IPR023319">
    <property type="entry name" value="Tex-like_HTH_dom_sf"/>
</dbReference>
<dbReference type="GO" id="GO:0006412">
    <property type="term" value="P:translation"/>
    <property type="evidence" value="ECO:0007669"/>
    <property type="project" value="TreeGrafter"/>
</dbReference>
<dbReference type="SUPFAM" id="SSF47781">
    <property type="entry name" value="RuvA domain 2-like"/>
    <property type="match status" value="2"/>
</dbReference>
<dbReference type="SUPFAM" id="SSF158832">
    <property type="entry name" value="Tex N-terminal region-like"/>
    <property type="match status" value="1"/>
</dbReference>
<dbReference type="InterPro" id="IPR044146">
    <property type="entry name" value="S1_Tex"/>
</dbReference>
<dbReference type="InterPro" id="IPR023323">
    <property type="entry name" value="Tex-like_dom_sf"/>
</dbReference>
<dbReference type="Gene3D" id="1.10.10.650">
    <property type="entry name" value="RuvA domain 2-like"/>
    <property type="match status" value="1"/>
</dbReference>
<dbReference type="InterPro" id="IPR012340">
    <property type="entry name" value="NA-bd_OB-fold"/>
</dbReference>
<feature type="region of interest" description="Disordered" evidence="1">
    <location>
        <begin position="710"/>
        <end position="771"/>
    </location>
</feature>
<dbReference type="InterPro" id="IPR006641">
    <property type="entry name" value="YqgF/RNaseH-like_dom"/>
</dbReference>
<dbReference type="Pfam" id="PF09371">
    <property type="entry name" value="Tex_N"/>
    <property type="match status" value="1"/>
</dbReference>
<dbReference type="FunFam" id="1.10.10.650:FF:000001">
    <property type="entry name" value="S1 RNA-binding domain 1"/>
    <property type="match status" value="1"/>
</dbReference>
<dbReference type="InterPro" id="IPR018974">
    <property type="entry name" value="Tex-like_N"/>
</dbReference>
<dbReference type="Pfam" id="PF12836">
    <property type="entry name" value="HHH_3"/>
    <property type="match status" value="1"/>
</dbReference>
<dbReference type="Pfam" id="PF22706">
    <property type="entry name" value="Tex_central_region"/>
    <property type="match status" value="1"/>
</dbReference>
<protein>
    <submittedName>
        <fullName evidence="3">RNA-binding transcriptional accessory protein</fullName>
    </submittedName>
</protein>
<dbReference type="InterPro" id="IPR055179">
    <property type="entry name" value="Tex-like_central_region"/>
</dbReference>
<dbReference type="Pfam" id="PF17674">
    <property type="entry name" value="HHH_9"/>
    <property type="match status" value="1"/>
</dbReference>
<dbReference type="FunFam" id="3.30.420.140:FF:000001">
    <property type="entry name" value="RNA-binding transcriptional accessory protein"/>
    <property type="match status" value="1"/>
</dbReference>
<dbReference type="EMBL" id="AP025314">
    <property type="protein sequence ID" value="BDD09073.1"/>
    <property type="molecule type" value="Genomic_DNA"/>
</dbReference>
<evidence type="ECO:0000259" key="2">
    <source>
        <dbReference type="PROSITE" id="PS50126"/>
    </source>
</evidence>
<feature type="compositionally biased region" description="Basic and acidic residues" evidence="1">
    <location>
        <begin position="712"/>
        <end position="734"/>
    </location>
</feature>
<evidence type="ECO:0000313" key="3">
    <source>
        <dbReference type="EMBL" id="BDD09073.1"/>
    </source>
</evidence>
<organism evidence="3 4">
    <name type="scientific">Fulvitalea axinellae</name>
    <dbReference type="NCBI Taxonomy" id="1182444"/>
    <lineage>
        <taxon>Bacteria</taxon>
        <taxon>Pseudomonadati</taxon>
        <taxon>Bacteroidota</taxon>
        <taxon>Cytophagia</taxon>
        <taxon>Cytophagales</taxon>
        <taxon>Persicobacteraceae</taxon>
        <taxon>Fulvitalea</taxon>
    </lineage>
</organism>
<feature type="domain" description="S1 motif" evidence="2">
    <location>
        <begin position="640"/>
        <end position="709"/>
    </location>
</feature>
<dbReference type="InterPro" id="IPR050437">
    <property type="entry name" value="Ribos_protein_bS1-like"/>
</dbReference>
<dbReference type="Pfam" id="PF16921">
    <property type="entry name" value="Tex_YqgF"/>
    <property type="match status" value="1"/>
</dbReference>
<dbReference type="KEGG" id="fax:FUAX_15050"/>
<dbReference type="Pfam" id="PF00575">
    <property type="entry name" value="S1"/>
    <property type="match status" value="1"/>
</dbReference>
<dbReference type="SUPFAM" id="SSF53098">
    <property type="entry name" value="Ribonuclease H-like"/>
    <property type="match status" value="1"/>
</dbReference>
<keyword evidence="4" id="KW-1185">Reference proteome</keyword>
<accession>A0AAU9CGD1</accession>
<evidence type="ECO:0000256" key="1">
    <source>
        <dbReference type="SAM" id="MobiDB-lite"/>
    </source>
</evidence>
<gene>
    <name evidence="3" type="ORF">FUAX_15050</name>
</gene>
<dbReference type="Gene3D" id="3.30.420.140">
    <property type="entry name" value="YqgF/RNase H-like domain"/>
    <property type="match status" value="1"/>
</dbReference>
<dbReference type="PROSITE" id="PS50126">
    <property type="entry name" value="S1"/>
    <property type="match status" value="1"/>
</dbReference>
<dbReference type="GO" id="GO:0003729">
    <property type="term" value="F:mRNA binding"/>
    <property type="evidence" value="ECO:0007669"/>
    <property type="project" value="TreeGrafter"/>
</dbReference>
<dbReference type="PANTHER" id="PTHR10724">
    <property type="entry name" value="30S RIBOSOMAL PROTEIN S1"/>
    <property type="match status" value="1"/>
</dbReference>
<dbReference type="CDD" id="cd05685">
    <property type="entry name" value="S1_Tex"/>
    <property type="match status" value="1"/>
</dbReference>
<name>A0AAU9CGD1_9BACT</name>
<dbReference type="InterPro" id="IPR037027">
    <property type="entry name" value="YqgF/RNaseH-like_dom_sf"/>
</dbReference>
<dbReference type="SMART" id="SM00732">
    <property type="entry name" value="YqgFc"/>
    <property type="match status" value="1"/>
</dbReference>
<reference evidence="3 4" key="1">
    <citation type="submission" date="2021-12" db="EMBL/GenBank/DDBJ databases">
        <title>Genome sequencing of bacteria with rrn-lacking chromosome and rrn-plasmid.</title>
        <authorList>
            <person name="Anda M."/>
            <person name="Iwasaki W."/>
        </authorList>
    </citation>
    <scope>NUCLEOTIDE SEQUENCE [LARGE SCALE GENOMIC DNA]</scope>
    <source>
        <strain evidence="3 4">DSM 100852</strain>
    </source>
</reference>
<sequence>MTNKHISIIADELSVRVDQVSATVDLLDEGATVPFISRYRKEATGSLDEVAVAAVRDRIEQLRELDKRREAILKSLKDQEKLTPELEKAVMEASTMAELEDIYLPYKPKRRTKATIAREKGLEPLAKELFEQGSDMDLEEFAAQFVDEGKEVKDVEEALKGARDIIAEWINEDQEARSEMREFFAKEGTFKARVIPGKEEEGKKYKDYFEWDEPIEKAPSHRVLAMRRAEKEMVIMLDSCPDADEAVDMLDRRFVHGSGPVAEQVATAAKDSYKRLLKPSMETEVRMESKKKADEEAIRVFSENLRELLLAAPLGRKRVMAIDPGFRTGCKVVMLDEQGKLLDHTVIYPTNGQRQQMEAEANVKAYCERFDVEAIAIGNGTASRETESFVNSLGLPKSISVVMVNESGASIYSASEVAREEFPDHDITVRGSVSIGRRLMDPLAELVKLDPKSIGVGQYQHDVDQSALKKGLDDVVVSCVNAVGVEVNTASKELLTYVSGLGPQLAKNIVEYRNENGPFRSRAELKKVPRLGAKAFEQCAGFLRIRGGKNPLDASSVHPERYDLVKKMAKDLGSGVQELLDNDGLRQRVKLSDYVDGEVGLPTLEDIMGELEKPGRDPREAFEAFSFAEGVNEITDLSVGLKLPGIVTNVTNFGAFVDVGVHQDGLVHISHIADRFVSDPAEVVKVSQKVTVTVVDLDVDRRRISLSMKANPFEEKRAPQRNTRNERKRDENRFQPRKTTNRQSPNNRREQDGPDGDLQAKLAMLKGKFKN</sequence>
<dbReference type="FunFam" id="2.40.50.140:FF:000051">
    <property type="entry name" value="RNA-binding transcriptional accessory protein"/>
    <property type="match status" value="1"/>
</dbReference>
<dbReference type="InterPro" id="IPR012337">
    <property type="entry name" value="RNaseH-like_sf"/>
</dbReference>
<dbReference type="InterPro" id="IPR041692">
    <property type="entry name" value="HHH_9"/>
</dbReference>
<dbReference type="Gene3D" id="2.40.50.140">
    <property type="entry name" value="Nucleic acid-binding proteins"/>
    <property type="match status" value="1"/>
</dbReference>
<dbReference type="GO" id="GO:0005737">
    <property type="term" value="C:cytoplasm"/>
    <property type="evidence" value="ECO:0007669"/>
    <property type="project" value="UniProtKB-ARBA"/>
</dbReference>
<dbReference type="Gene3D" id="1.10.150.310">
    <property type="entry name" value="Tex RuvX-like domain-like"/>
    <property type="match status" value="1"/>
</dbReference>
<dbReference type="InterPro" id="IPR032639">
    <property type="entry name" value="Tex_YqgF"/>
</dbReference>